<comment type="caution">
    <text evidence="2">The sequence shown here is derived from an EMBL/GenBank/DDBJ whole genome shotgun (WGS) entry which is preliminary data.</text>
</comment>
<evidence type="ECO:0000256" key="1">
    <source>
        <dbReference type="SAM" id="MobiDB-lite"/>
    </source>
</evidence>
<evidence type="ECO:0000313" key="3">
    <source>
        <dbReference type="Proteomes" id="UP001283361"/>
    </source>
</evidence>
<name>A0AAE1EDM7_9GAST</name>
<proteinExistence type="predicted"/>
<feature type="compositionally biased region" description="Basic and acidic residues" evidence="1">
    <location>
        <begin position="37"/>
        <end position="56"/>
    </location>
</feature>
<protein>
    <submittedName>
        <fullName evidence="2">Uncharacterized protein</fullName>
    </submittedName>
</protein>
<organism evidence="2 3">
    <name type="scientific">Elysia crispata</name>
    <name type="common">lettuce slug</name>
    <dbReference type="NCBI Taxonomy" id="231223"/>
    <lineage>
        <taxon>Eukaryota</taxon>
        <taxon>Metazoa</taxon>
        <taxon>Spiralia</taxon>
        <taxon>Lophotrochozoa</taxon>
        <taxon>Mollusca</taxon>
        <taxon>Gastropoda</taxon>
        <taxon>Heterobranchia</taxon>
        <taxon>Euthyneura</taxon>
        <taxon>Panpulmonata</taxon>
        <taxon>Sacoglossa</taxon>
        <taxon>Placobranchoidea</taxon>
        <taxon>Plakobranchidae</taxon>
        <taxon>Elysia</taxon>
    </lineage>
</organism>
<sequence>MFGFIVHEVFRNCAGHTLKRDRQRVDTAGQLFIAEIGDRGEQHTMSEDPTKVDSFHHAGGRRHQHTHIRDKNKSGRKHRVR</sequence>
<accession>A0AAE1EDM7</accession>
<dbReference type="AlphaFoldDB" id="A0AAE1EDM7"/>
<feature type="region of interest" description="Disordered" evidence="1">
    <location>
        <begin position="37"/>
        <end position="81"/>
    </location>
</feature>
<keyword evidence="3" id="KW-1185">Reference proteome</keyword>
<gene>
    <name evidence="2" type="ORF">RRG08_019976</name>
</gene>
<evidence type="ECO:0000313" key="2">
    <source>
        <dbReference type="EMBL" id="KAK3802875.1"/>
    </source>
</evidence>
<dbReference type="EMBL" id="JAWDGP010000205">
    <property type="protein sequence ID" value="KAK3802875.1"/>
    <property type="molecule type" value="Genomic_DNA"/>
</dbReference>
<reference evidence="2" key="1">
    <citation type="journal article" date="2023" name="G3 (Bethesda)">
        <title>A reference genome for the long-term kleptoplast-retaining sea slug Elysia crispata morphotype clarki.</title>
        <authorList>
            <person name="Eastman K.E."/>
            <person name="Pendleton A.L."/>
            <person name="Shaikh M.A."/>
            <person name="Suttiyut T."/>
            <person name="Ogas R."/>
            <person name="Tomko P."/>
            <person name="Gavelis G."/>
            <person name="Widhalm J.R."/>
            <person name="Wisecaver J.H."/>
        </authorList>
    </citation>
    <scope>NUCLEOTIDE SEQUENCE</scope>
    <source>
        <strain evidence="2">ECLA1</strain>
    </source>
</reference>
<dbReference type="Proteomes" id="UP001283361">
    <property type="component" value="Unassembled WGS sequence"/>
</dbReference>